<dbReference type="Gene3D" id="3.40.50.300">
    <property type="entry name" value="P-loop containing nucleotide triphosphate hydrolases"/>
    <property type="match status" value="1"/>
</dbReference>
<sequence>MNANPDDEEDITYCEKYKDKGSYLLVIDELLALMTLVQAEDKLKKPADRLGPQIMSKILNLVVKSRQVNIYCLLSGQTLSAEILSTAVRSNIGFRAILGSVSPTQSMEMFNIGVSSLPRPSEEPFSGYYWHNEMDTAMPFLQPYVAKGFRFKSALRKLSNRAA</sequence>
<evidence type="ECO:0000313" key="3">
    <source>
        <dbReference type="Proteomes" id="UP000279235"/>
    </source>
</evidence>
<proteinExistence type="predicted"/>
<evidence type="ECO:0000313" key="1">
    <source>
        <dbReference type="EMBL" id="SPB24788.1"/>
    </source>
</evidence>
<name>A0A2X0PSS3_9LACT</name>
<evidence type="ECO:0000313" key="2">
    <source>
        <dbReference type="EMBL" id="SPS11081.1"/>
    </source>
</evidence>
<accession>A0A2X0PSS3</accession>
<dbReference type="Proteomes" id="UP000279235">
    <property type="component" value="Unassembled WGS sequence"/>
</dbReference>
<gene>
    <name evidence="1" type="ORF">AMHIJAGA_01014</name>
</gene>
<dbReference type="AlphaFoldDB" id="A0A2X0PSS3"/>
<reference evidence="3" key="2">
    <citation type="submission" date="2018-05" db="EMBL/GenBank/DDBJ databases">
        <authorList>
            <person name="Duru I."/>
        </authorList>
    </citation>
    <scope>NUCLEOTIDE SEQUENCE [LARGE SCALE GENOMIC DNA]</scope>
</reference>
<dbReference type="InterPro" id="IPR027417">
    <property type="entry name" value="P-loop_NTPase"/>
</dbReference>
<reference evidence="2" key="3">
    <citation type="submission" date="2018-05" db="EMBL/GenBank/DDBJ databases">
        <authorList>
            <person name="Lanie J.A."/>
            <person name="Ng W.-L."/>
            <person name="Kazmierczak K.M."/>
            <person name="Andrzejewski T.M."/>
            <person name="Davidsen T.M."/>
            <person name="Wayne K.J."/>
            <person name="Tettelin H."/>
            <person name="Glass J.I."/>
            <person name="Rusch D."/>
            <person name="Podicherti R."/>
            <person name="Tsui H.-C.T."/>
            <person name="Winkler M.E."/>
        </authorList>
    </citation>
    <scope>NUCLEOTIDE SEQUENCE</scope>
    <source>
        <strain evidence="2">Lactococcus lactis</strain>
    </source>
</reference>
<protein>
    <recommendedName>
        <fullName evidence="4">FtsK domain-containing protein</fullName>
    </recommendedName>
</protein>
<organism evidence="1">
    <name type="scientific">Lactococcus lactis</name>
    <dbReference type="NCBI Taxonomy" id="1358"/>
    <lineage>
        <taxon>Bacteria</taxon>
        <taxon>Bacillati</taxon>
        <taxon>Bacillota</taxon>
        <taxon>Bacilli</taxon>
        <taxon>Lactobacillales</taxon>
        <taxon>Streptococcaceae</taxon>
        <taxon>Lactococcus</taxon>
    </lineage>
</organism>
<dbReference type="EMBL" id="OGTW01000040">
    <property type="protein sequence ID" value="SPB24788.1"/>
    <property type="molecule type" value="Genomic_DNA"/>
</dbReference>
<evidence type="ECO:0008006" key="4">
    <source>
        <dbReference type="Google" id="ProtNLM"/>
    </source>
</evidence>
<reference evidence="1" key="1">
    <citation type="submission" date="2018-01" db="EMBL/GenBank/DDBJ databases">
        <authorList>
            <person name="Gaut B.S."/>
            <person name="Morton B.R."/>
            <person name="Clegg M.T."/>
            <person name="Duvall M.R."/>
        </authorList>
    </citation>
    <scope>NUCLEOTIDE SEQUENCE</scope>
    <source>
        <strain evidence="1">Lactococcus lactis</strain>
    </source>
</reference>
<dbReference type="EMBL" id="OGTW02000040">
    <property type="protein sequence ID" value="SPS11081.1"/>
    <property type="molecule type" value="Genomic_DNA"/>
</dbReference>